<dbReference type="PROSITE" id="PS51903">
    <property type="entry name" value="CLP_R"/>
    <property type="match status" value="1"/>
</dbReference>
<evidence type="ECO:0000256" key="2">
    <source>
        <dbReference type="ARBA" id="ARBA00022737"/>
    </source>
</evidence>
<feature type="domain" description="Clp R" evidence="8">
    <location>
        <begin position="10"/>
        <end position="151"/>
    </location>
</feature>
<dbReference type="SUPFAM" id="SSF81923">
    <property type="entry name" value="Double Clp-N motif"/>
    <property type="match status" value="1"/>
</dbReference>
<dbReference type="InterPro" id="IPR041546">
    <property type="entry name" value="ClpA/ClpB_AAA_lid"/>
</dbReference>
<dbReference type="Gene3D" id="1.10.1780.10">
    <property type="entry name" value="Clp, N-terminal domain"/>
    <property type="match status" value="1"/>
</dbReference>
<keyword evidence="4" id="KW-0067">ATP-binding</keyword>
<comment type="function">
    <text evidence="6">Part of a stress-induced multi-chaperone system, it is involved in the recovery of the cell from heat-induced damage, in cooperation with DnaK, DnaJ and GrpE. Acts before DnaK, in the processing of protein aggregates. Protein binding stimulates the ATPase activity; ATP hydrolysis unfolds the denatured protein aggregates, which probably helps expose new hydrophobic binding sites on the surface of ClpB-bound aggregates, contributing to the solubilization and refolding of denatured protein aggregates by DnaK.</text>
</comment>
<dbReference type="InterPro" id="IPR027417">
    <property type="entry name" value="P-loop_NTPase"/>
</dbReference>
<sequence>MTDISRVALFGKLNAYCYQSLESCTVFCKLRGNPWVEPAHWLFQILQQPNNDLACIIRAFACSTDELTHDVQQALDSLPRGASSLHDFSSHVEDMTAQAWLYASLLFDGEQVRSGHLILAMLKTPGLRHLLYGISGQFRKIDEDRLAGEFHLLLQQSSESACADSAHVPVSMSAGNFPATGEHNCLSALQRYTVDLTEQARQGLLDQMMGREAEIRQLIDILLRRRQNNPILTGEAGVGKTAVVEGLARRMALGDVPPVLRHASIRCLDMSLLQAGASMRGEFEQRLRQVVTEVQASATPIILFIDEVHNLVGAGGYAGSGDAANLLKPMLARGSLRTIGATTWAEYKKYIEKDPALSRRFQRVEVQEPDEVLAVNMLRSLSSKMAEHHRVLILDEALTASVRLTQRYLPEGQLPDKAVRLLDTACARVALSQSATPAQLEDVQRQIATRQMELAQMAMESKLGIAPATRAEPVEQVLALLVDQEQQLRLRWQEERLLLEQVQGLQRQLLSTDGEGQQAVEDMRVSLRQVQVRLAGIQGEQALVLSAVDQQAVACVLQDWTGIPLGRLQSDSLTEVLNLELTLSKRILGQAHALAMIAQQLQSAHAGLDQPDKPIGVFLLAGPSGVGKTETALALAEALYGGEQQLITLNMSEYQEAHSVSTLKGAPPGYVGYGEGGVLTEAVRRRPWSVLLLDEIEKAHPDVHQLFFQVFDKGWMEDGEGRRVDFKNTLILLTSNVGSDVVQRLCEQTYLPPTTAALMQALRQPMLDAFPAALLGRMQLIPYRALSDDMLQGIVHLQLARLQRRVEQRYQIPLRYQAAVVAHIVQRCIDIESGGRMVEAIINQEIIAKMSTEFLRRIMIDAELTKVELRIEQGECMVLFS</sequence>
<dbReference type="GO" id="GO:0005737">
    <property type="term" value="C:cytoplasm"/>
    <property type="evidence" value="ECO:0007669"/>
    <property type="project" value="TreeGrafter"/>
</dbReference>
<dbReference type="AlphaFoldDB" id="A0A1W0CDX3"/>
<dbReference type="SMART" id="SM00382">
    <property type="entry name" value="AAA"/>
    <property type="match status" value="2"/>
</dbReference>
<evidence type="ECO:0000259" key="8">
    <source>
        <dbReference type="PROSITE" id="PS51903"/>
    </source>
</evidence>
<keyword evidence="5" id="KW-0143">Chaperone</keyword>
<dbReference type="InterPro" id="IPR001270">
    <property type="entry name" value="ClpA/B"/>
</dbReference>
<evidence type="ECO:0000256" key="6">
    <source>
        <dbReference type="ARBA" id="ARBA00025613"/>
    </source>
</evidence>
<evidence type="ECO:0000256" key="1">
    <source>
        <dbReference type="ARBA" id="ARBA00008675"/>
    </source>
</evidence>
<dbReference type="EMBL" id="MUKV01000042">
    <property type="protein sequence ID" value="OQS32956.1"/>
    <property type="molecule type" value="Genomic_DNA"/>
</dbReference>
<protein>
    <submittedName>
        <fullName evidence="9">ClpV1 family T6SS ATPase</fullName>
    </submittedName>
</protein>
<dbReference type="Pfam" id="PF10431">
    <property type="entry name" value="ClpB_D2-small"/>
    <property type="match status" value="1"/>
</dbReference>
<evidence type="ECO:0000313" key="10">
    <source>
        <dbReference type="Proteomes" id="UP000192721"/>
    </source>
</evidence>
<dbReference type="InterPro" id="IPR018368">
    <property type="entry name" value="ClpA/B_CS1"/>
</dbReference>
<dbReference type="InterPro" id="IPR003593">
    <property type="entry name" value="AAA+_ATPase"/>
</dbReference>
<reference evidence="9 10" key="1">
    <citation type="submission" date="2017-02" db="EMBL/GenBank/DDBJ databases">
        <title>Chromobacterium haemolyticum H5244.</title>
        <authorList>
            <person name="Gulvik C.A."/>
        </authorList>
    </citation>
    <scope>NUCLEOTIDE SEQUENCE [LARGE SCALE GENOMIC DNA]</scope>
    <source>
        <strain evidence="9 10">H5244</strain>
    </source>
</reference>
<dbReference type="GO" id="GO:0005524">
    <property type="term" value="F:ATP binding"/>
    <property type="evidence" value="ECO:0007669"/>
    <property type="project" value="UniProtKB-KW"/>
</dbReference>
<dbReference type="CDD" id="cd00009">
    <property type="entry name" value="AAA"/>
    <property type="match status" value="1"/>
</dbReference>
<keyword evidence="2 7" id="KW-0677">Repeat</keyword>
<dbReference type="Proteomes" id="UP000192721">
    <property type="component" value="Unassembled WGS sequence"/>
</dbReference>
<dbReference type="InterPro" id="IPR003959">
    <property type="entry name" value="ATPase_AAA_core"/>
</dbReference>
<dbReference type="PROSITE" id="PS00870">
    <property type="entry name" value="CLPAB_1"/>
    <property type="match status" value="1"/>
</dbReference>
<dbReference type="NCBIfam" id="TIGR03345">
    <property type="entry name" value="VI_ClpV1"/>
    <property type="match status" value="1"/>
</dbReference>
<dbReference type="Gene3D" id="1.10.8.60">
    <property type="match status" value="1"/>
</dbReference>
<dbReference type="PANTHER" id="PTHR11638">
    <property type="entry name" value="ATP-DEPENDENT CLP PROTEASE"/>
    <property type="match status" value="1"/>
</dbReference>
<dbReference type="GO" id="GO:0016887">
    <property type="term" value="F:ATP hydrolysis activity"/>
    <property type="evidence" value="ECO:0007669"/>
    <property type="project" value="InterPro"/>
</dbReference>
<dbReference type="SMART" id="SM01086">
    <property type="entry name" value="ClpB_D2-small"/>
    <property type="match status" value="1"/>
</dbReference>
<dbReference type="InterPro" id="IPR017729">
    <property type="entry name" value="ATPase_T6SS_ClpV1"/>
</dbReference>
<proteinExistence type="inferred from homology"/>
<accession>A0A1W0CDX3</accession>
<dbReference type="InterPro" id="IPR050130">
    <property type="entry name" value="ClpA_ClpB"/>
</dbReference>
<name>A0A1W0CDX3_9NEIS</name>
<evidence type="ECO:0000256" key="3">
    <source>
        <dbReference type="ARBA" id="ARBA00022741"/>
    </source>
</evidence>
<organism evidence="9 10">
    <name type="scientific">Chromobacterium haemolyticum</name>
    <dbReference type="NCBI Taxonomy" id="394935"/>
    <lineage>
        <taxon>Bacteria</taxon>
        <taxon>Pseudomonadati</taxon>
        <taxon>Pseudomonadota</taxon>
        <taxon>Betaproteobacteria</taxon>
        <taxon>Neisseriales</taxon>
        <taxon>Chromobacteriaceae</taxon>
        <taxon>Chromobacterium</taxon>
    </lineage>
</organism>
<gene>
    <name evidence="9" type="ORF">B0T45_21000</name>
</gene>
<dbReference type="InterPro" id="IPR036628">
    <property type="entry name" value="Clp_N_dom_sf"/>
</dbReference>
<comment type="similarity">
    <text evidence="1">Belongs to the ClpA/ClpB family.</text>
</comment>
<dbReference type="PRINTS" id="PR00300">
    <property type="entry name" value="CLPPROTEASEA"/>
</dbReference>
<evidence type="ECO:0000256" key="5">
    <source>
        <dbReference type="ARBA" id="ARBA00023186"/>
    </source>
</evidence>
<dbReference type="GO" id="GO:0034605">
    <property type="term" value="P:cellular response to heat"/>
    <property type="evidence" value="ECO:0007669"/>
    <property type="project" value="TreeGrafter"/>
</dbReference>
<dbReference type="InterPro" id="IPR019489">
    <property type="entry name" value="Clp_ATPase_C"/>
</dbReference>
<dbReference type="RefSeq" id="WP_081556810.1">
    <property type="nucleotide sequence ID" value="NZ_MUKV01000042.1"/>
</dbReference>
<dbReference type="SUPFAM" id="SSF52540">
    <property type="entry name" value="P-loop containing nucleoside triphosphate hydrolases"/>
    <property type="match status" value="2"/>
</dbReference>
<dbReference type="Gene3D" id="3.40.50.300">
    <property type="entry name" value="P-loop containing nucleotide triphosphate hydrolases"/>
    <property type="match status" value="3"/>
</dbReference>
<dbReference type="Pfam" id="PF17871">
    <property type="entry name" value="AAA_lid_9"/>
    <property type="match status" value="1"/>
</dbReference>
<dbReference type="InterPro" id="IPR004176">
    <property type="entry name" value="Clp_R_N"/>
</dbReference>
<evidence type="ECO:0000256" key="4">
    <source>
        <dbReference type="ARBA" id="ARBA00022840"/>
    </source>
</evidence>
<dbReference type="Pfam" id="PF07724">
    <property type="entry name" value="AAA_2"/>
    <property type="match status" value="1"/>
</dbReference>
<keyword evidence="3" id="KW-0547">Nucleotide-binding</keyword>
<comment type="caution">
    <text evidence="9">The sequence shown here is derived from an EMBL/GenBank/DDBJ whole genome shotgun (WGS) entry which is preliminary data.</text>
</comment>
<evidence type="ECO:0000256" key="7">
    <source>
        <dbReference type="PROSITE-ProRule" id="PRU01251"/>
    </source>
</evidence>
<evidence type="ECO:0000313" key="9">
    <source>
        <dbReference type="EMBL" id="OQS32956.1"/>
    </source>
</evidence>
<dbReference type="PANTHER" id="PTHR11638:SF184">
    <property type="entry name" value="ATPASE WITH CHAPERONE ACTIVITY"/>
    <property type="match status" value="1"/>
</dbReference>
<dbReference type="Pfam" id="PF00004">
    <property type="entry name" value="AAA"/>
    <property type="match status" value="1"/>
</dbReference>
<dbReference type="CDD" id="cd19499">
    <property type="entry name" value="RecA-like_ClpB_Hsp104-like"/>
    <property type="match status" value="1"/>
</dbReference>